<reference evidence="10 11" key="1">
    <citation type="submission" date="2018-11" db="EMBL/GenBank/DDBJ databases">
        <title>Genomic Encyclopedia of Type Strains, Phase IV (KMG-IV): sequencing the most valuable type-strain genomes for metagenomic binning, comparative biology and taxonomic classification.</title>
        <authorList>
            <person name="Goeker M."/>
        </authorList>
    </citation>
    <scope>NUCLEOTIDE SEQUENCE [LARGE SCALE GENOMIC DNA]</scope>
    <source>
        <strain evidence="10 11">DSM 29158</strain>
    </source>
</reference>
<evidence type="ECO:0000256" key="8">
    <source>
        <dbReference type="ARBA" id="ARBA00023136"/>
    </source>
</evidence>
<dbReference type="InterPro" id="IPR017871">
    <property type="entry name" value="ABC_transporter-like_CS"/>
</dbReference>
<keyword evidence="3" id="KW-0813">Transport</keyword>
<comment type="caution">
    <text evidence="10">The sequence shown here is derived from an EMBL/GenBank/DDBJ whole genome shotgun (WGS) entry which is preliminary data.</text>
</comment>
<dbReference type="InterPro" id="IPR003593">
    <property type="entry name" value="AAA+_ATPase"/>
</dbReference>
<keyword evidence="6 10" id="KW-0067">ATP-binding</keyword>
<dbReference type="AlphaFoldDB" id="A0A3N5CA44"/>
<dbReference type="Pfam" id="PF00005">
    <property type="entry name" value="ABC_tran"/>
    <property type="match status" value="1"/>
</dbReference>
<dbReference type="FunFam" id="3.40.50.300:FF:000224">
    <property type="entry name" value="Energy-coupling factor transporter ATP-binding protein EcfA"/>
    <property type="match status" value="1"/>
</dbReference>
<dbReference type="PANTHER" id="PTHR43553:SF27">
    <property type="entry name" value="ENERGY-COUPLING FACTOR TRANSPORTER ATP-BINDING PROTEIN ECFA2"/>
    <property type="match status" value="1"/>
</dbReference>
<proteinExistence type="inferred from homology"/>
<dbReference type="Gene3D" id="3.40.50.300">
    <property type="entry name" value="P-loop containing nucleotide triphosphate hydrolases"/>
    <property type="match status" value="1"/>
</dbReference>
<protein>
    <submittedName>
        <fullName evidence="10">Energy-coupling factor transport system ATP-binding protein</fullName>
    </submittedName>
</protein>
<accession>A0A3N5CA44</accession>
<dbReference type="Proteomes" id="UP000277108">
    <property type="component" value="Unassembled WGS sequence"/>
</dbReference>
<comment type="similarity">
    <text evidence="2">Belongs to the ABC transporter superfamily.</text>
</comment>
<dbReference type="SMART" id="SM00382">
    <property type="entry name" value="AAA"/>
    <property type="match status" value="1"/>
</dbReference>
<evidence type="ECO:0000256" key="6">
    <source>
        <dbReference type="ARBA" id="ARBA00022840"/>
    </source>
</evidence>
<keyword evidence="8" id="KW-0472">Membrane</keyword>
<dbReference type="InterPro" id="IPR027417">
    <property type="entry name" value="P-loop_NTPase"/>
</dbReference>
<dbReference type="GO" id="GO:0043190">
    <property type="term" value="C:ATP-binding cassette (ABC) transporter complex"/>
    <property type="evidence" value="ECO:0007669"/>
    <property type="project" value="TreeGrafter"/>
</dbReference>
<evidence type="ECO:0000256" key="2">
    <source>
        <dbReference type="ARBA" id="ARBA00005417"/>
    </source>
</evidence>
<dbReference type="GO" id="GO:0042626">
    <property type="term" value="F:ATPase-coupled transmembrane transporter activity"/>
    <property type="evidence" value="ECO:0007669"/>
    <property type="project" value="TreeGrafter"/>
</dbReference>
<evidence type="ECO:0000256" key="5">
    <source>
        <dbReference type="ARBA" id="ARBA00022741"/>
    </source>
</evidence>
<dbReference type="RefSeq" id="WP_123807929.1">
    <property type="nucleotide sequence ID" value="NZ_RKRK01000003.1"/>
</dbReference>
<dbReference type="GO" id="GO:0005524">
    <property type="term" value="F:ATP binding"/>
    <property type="evidence" value="ECO:0007669"/>
    <property type="project" value="UniProtKB-KW"/>
</dbReference>
<dbReference type="PANTHER" id="PTHR43553">
    <property type="entry name" value="HEAVY METAL TRANSPORTER"/>
    <property type="match status" value="1"/>
</dbReference>
<keyword evidence="7" id="KW-1278">Translocase</keyword>
<evidence type="ECO:0000313" key="11">
    <source>
        <dbReference type="Proteomes" id="UP000277108"/>
    </source>
</evidence>
<comment type="subcellular location">
    <subcellularLocation>
        <location evidence="1">Cell membrane</location>
        <topology evidence="1">Peripheral membrane protein</topology>
    </subcellularLocation>
</comment>
<dbReference type="PROSITE" id="PS50893">
    <property type="entry name" value="ABC_TRANSPORTER_2"/>
    <property type="match status" value="1"/>
</dbReference>
<evidence type="ECO:0000256" key="4">
    <source>
        <dbReference type="ARBA" id="ARBA00022475"/>
    </source>
</evidence>
<evidence type="ECO:0000256" key="1">
    <source>
        <dbReference type="ARBA" id="ARBA00004202"/>
    </source>
</evidence>
<evidence type="ECO:0000313" key="10">
    <source>
        <dbReference type="EMBL" id="RPF56562.1"/>
    </source>
</evidence>
<dbReference type="PROSITE" id="PS00211">
    <property type="entry name" value="ABC_TRANSPORTER_1"/>
    <property type="match status" value="1"/>
</dbReference>
<keyword evidence="11" id="KW-1185">Reference proteome</keyword>
<organism evidence="10 11">
    <name type="scientific">Abyssicoccus albus</name>
    <dbReference type="NCBI Taxonomy" id="1817405"/>
    <lineage>
        <taxon>Bacteria</taxon>
        <taxon>Bacillati</taxon>
        <taxon>Bacillota</taxon>
        <taxon>Bacilli</taxon>
        <taxon>Bacillales</taxon>
        <taxon>Abyssicoccaceae</taxon>
    </lineage>
</organism>
<evidence type="ECO:0000256" key="3">
    <source>
        <dbReference type="ARBA" id="ARBA00022448"/>
    </source>
</evidence>
<gene>
    <name evidence="10" type="ORF">EDD62_1213</name>
</gene>
<evidence type="ECO:0000259" key="9">
    <source>
        <dbReference type="PROSITE" id="PS50893"/>
    </source>
</evidence>
<keyword evidence="5" id="KW-0547">Nucleotide-binding</keyword>
<dbReference type="InterPro" id="IPR003439">
    <property type="entry name" value="ABC_transporter-like_ATP-bd"/>
</dbReference>
<keyword evidence="4" id="KW-1003">Cell membrane</keyword>
<name>A0A3N5CA44_9BACL</name>
<dbReference type="InterPro" id="IPR015856">
    <property type="entry name" value="ABC_transpr_CbiO/EcfA_su"/>
</dbReference>
<dbReference type="EMBL" id="RKRK01000003">
    <property type="protein sequence ID" value="RPF56562.1"/>
    <property type="molecule type" value="Genomic_DNA"/>
</dbReference>
<dbReference type="CDD" id="cd03225">
    <property type="entry name" value="ABC_cobalt_CbiO_domain1"/>
    <property type="match status" value="1"/>
</dbReference>
<feature type="domain" description="ABC transporter" evidence="9">
    <location>
        <begin position="2"/>
        <end position="244"/>
    </location>
</feature>
<dbReference type="OrthoDB" id="9784332at2"/>
<dbReference type="GO" id="GO:0015087">
    <property type="term" value="F:cobalt ion transmembrane transporter activity"/>
    <property type="evidence" value="ECO:0007669"/>
    <property type="project" value="UniProtKB-ARBA"/>
</dbReference>
<dbReference type="GO" id="GO:0016887">
    <property type="term" value="F:ATP hydrolysis activity"/>
    <property type="evidence" value="ECO:0007669"/>
    <property type="project" value="InterPro"/>
</dbReference>
<dbReference type="SUPFAM" id="SSF52540">
    <property type="entry name" value="P-loop containing nucleoside triphosphate hydrolases"/>
    <property type="match status" value="1"/>
</dbReference>
<sequence>MIQAKQLYHTYQPNSPLAHNALSDINFTIEKQQITAIVGHTGSGKSTLIQHFNGWLQPTDGILHVLDQHVTKRAKPKRLFNLRQRVGIVFQSPETQLFEATVLDDIIFGPMRYGMSKEDAIDRAYRLADELGLDRSLLDRNPIQLSGGEKRRVALLCIIAMNPDILVLDEPTAALDYKGVQDVMKMIHTLRRQGITIIIVSHDMDLVAELSDATIELSDGRLSFVGSTDQYIDHLYTSNLVEQLPTIVRLQLRAGYSIDDCIIKEKDFIEQWRIRHAKR</sequence>
<evidence type="ECO:0000256" key="7">
    <source>
        <dbReference type="ARBA" id="ARBA00022967"/>
    </source>
</evidence>
<dbReference type="InterPro" id="IPR050095">
    <property type="entry name" value="ECF_ABC_transporter_ATP-bd"/>
</dbReference>